<protein>
    <submittedName>
        <fullName evidence="2">Uncharacterized protein LOC120270923</fullName>
    </submittedName>
</protein>
<organism evidence="1 2">
    <name type="scientific">Dioscorea cayennensis subsp. rotundata</name>
    <name type="common">White Guinea yam</name>
    <name type="synonym">Dioscorea rotundata</name>
    <dbReference type="NCBI Taxonomy" id="55577"/>
    <lineage>
        <taxon>Eukaryota</taxon>
        <taxon>Viridiplantae</taxon>
        <taxon>Streptophyta</taxon>
        <taxon>Embryophyta</taxon>
        <taxon>Tracheophyta</taxon>
        <taxon>Spermatophyta</taxon>
        <taxon>Magnoliopsida</taxon>
        <taxon>Liliopsida</taxon>
        <taxon>Dioscoreales</taxon>
        <taxon>Dioscoreaceae</taxon>
        <taxon>Dioscorea</taxon>
    </lineage>
</organism>
<proteinExistence type="predicted"/>
<dbReference type="GeneID" id="120270923"/>
<evidence type="ECO:0000313" key="1">
    <source>
        <dbReference type="Proteomes" id="UP001515500"/>
    </source>
</evidence>
<reference evidence="2" key="1">
    <citation type="submission" date="2025-08" db="UniProtKB">
        <authorList>
            <consortium name="RefSeq"/>
        </authorList>
    </citation>
    <scope>IDENTIFICATION</scope>
</reference>
<dbReference type="RefSeq" id="XP_039133938.1">
    <property type="nucleotide sequence ID" value="XM_039278004.1"/>
</dbReference>
<sequence length="100" mass="11527">MASLRMLDSADSRHLMKSVEEYLRHLIGNHCTGDSNEMALLPEGITDLLHHEMLSVRLCHWLNFQKPSRLWLDFPDLSISSCIRNLMPGALIRNSLLFPR</sequence>
<dbReference type="AlphaFoldDB" id="A0AB40C6C3"/>
<name>A0AB40C6C3_DIOCR</name>
<dbReference type="Proteomes" id="UP001515500">
    <property type="component" value="Chromosome 10"/>
</dbReference>
<evidence type="ECO:0000313" key="2">
    <source>
        <dbReference type="RefSeq" id="XP_039133938.1"/>
    </source>
</evidence>
<gene>
    <name evidence="2" type="primary">LOC120270923</name>
</gene>
<accession>A0AB40C6C3</accession>
<keyword evidence="1" id="KW-1185">Reference proteome</keyword>